<accession>A0AAV4WSD3</accession>
<evidence type="ECO:0000313" key="2">
    <source>
        <dbReference type="EMBL" id="GIY85193.1"/>
    </source>
</evidence>
<dbReference type="EMBL" id="BPLQ01015016">
    <property type="protein sequence ID" value="GIY85193.1"/>
    <property type="molecule type" value="Genomic_DNA"/>
</dbReference>
<dbReference type="AlphaFoldDB" id="A0AAV4WSD3"/>
<name>A0AAV4WSD3_9ARAC</name>
<dbReference type="Proteomes" id="UP001054837">
    <property type="component" value="Unassembled WGS sequence"/>
</dbReference>
<organism evidence="2 3">
    <name type="scientific">Caerostris darwini</name>
    <dbReference type="NCBI Taxonomy" id="1538125"/>
    <lineage>
        <taxon>Eukaryota</taxon>
        <taxon>Metazoa</taxon>
        <taxon>Ecdysozoa</taxon>
        <taxon>Arthropoda</taxon>
        <taxon>Chelicerata</taxon>
        <taxon>Arachnida</taxon>
        <taxon>Araneae</taxon>
        <taxon>Araneomorphae</taxon>
        <taxon>Entelegynae</taxon>
        <taxon>Araneoidea</taxon>
        <taxon>Araneidae</taxon>
        <taxon>Caerostris</taxon>
    </lineage>
</organism>
<feature type="compositionally biased region" description="Low complexity" evidence="1">
    <location>
        <begin position="1050"/>
        <end position="1062"/>
    </location>
</feature>
<evidence type="ECO:0000256" key="1">
    <source>
        <dbReference type="SAM" id="MobiDB-lite"/>
    </source>
</evidence>
<proteinExistence type="predicted"/>
<protein>
    <submittedName>
        <fullName evidence="2">Uncharacterized protein</fullName>
    </submittedName>
</protein>
<comment type="caution">
    <text evidence="2">The sequence shown here is derived from an EMBL/GenBank/DDBJ whole genome shotgun (WGS) entry which is preliminary data.</text>
</comment>
<sequence length="1136" mass="130469">MSRINNPANNQKSLVSFDPTNKLSGIWKRYHYSPQNISSFAAASGNFDYLDNNKLCLPAAETLRLDRMPNHQQQVENILDCRQKELRMKIPKNHSSNILSNEKVQKSLHNKEYTKIKETNMNRNVSENIAVPNEKPIEIEEPINLSKTDGSRTEETIELNKANSDLNSKEKIPKEIQNPTKELNRRISPHARKNDQARFSPYFTEVMSRINNPANNQKSLVSFDPTNKLSGIWKGYYYSPQNLSRFAAASGNFHYLDNNKLCLPAAETLRLDRMPNHQQQVENILDCTEKELRMKIPKNHSSNILSNEKVQKSLHNKEYTKIKETNMNRNVSENIAVPNEKPIEIEEPINLSKTDGSRTEETIELNKANSDLNSKEKIPKEIQNPTKELNRRISPHARKNYQARFSPYFTEVMSRINNPANNQKSLVSFDPTNKLSGIWKRYHYSPQNISSFEAASRNFHYLDNNKLCLPAAETLRLDRIPSHQQQVENILDCAKKKLMVTIPENHYSDRFSDEAYRKKEYTTVKETNMNKNCFENITVRNEKPTEINDPINLSKKEESSTEEKIGLNNANSHLNNKEKMPKGIQNINRQVLNPKSFQSTPCPFQLNSKHVAIASTTNGSFHYLPDSNLSKRGNNKNGSNDLSHINFVKKSGPNLIHLNRVQQSLYRTERPFSENWHRQQIGNKFQEKKNGALFRQTPNHPGQLSNNNMRNSAVKPDFPNFIMNDRISSNLTMQPNEYLIKSRVEAIKSNPEKRKAEYDDMHKAKKMSFDGAAMLRKYCQSIIYNNMDMSKTNELNVLPTMNQQNYKKVSETYRKILPRNLQIPSTADNNLTSNTKKFDQKFQKGMIVSSTRNFEHPSLFGTKGQSGRIVERSISEPRPSKIFILKQTQHGREISPISEPPIEAQKIAVIRFQRPSPSIPIKQIVLRKKNGAISDKRNNDNTLGINVSNENVSKSLKANELNMKKINSPEMKSAEVGPFVRSPQISQEEINKDNGETTEIKSVEICPFARSPQISQEEINENNVEATEMKSAEVGPFARSPQISQEEINENNVETTETSNDEAQTNDSETTGNRILSNKELWKYTMGLQTEILELQVKKRNISLNFQEKKEIPEEDLVTEFEKEVFLAVFKEVCIV</sequence>
<keyword evidence="3" id="KW-1185">Reference proteome</keyword>
<feature type="region of interest" description="Disordered" evidence="1">
    <location>
        <begin position="1044"/>
        <end position="1071"/>
    </location>
</feature>
<reference evidence="2 3" key="1">
    <citation type="submission" date="2021-06" db="EMBL/GenBank/DDBJ databases">
        <title>Caerostris darwini draft genome.</title>
        <authorList>
            <person name="Kono N."/>
            <person name="Arakawa K."/>
        </authorList>
    </citation>
    <scope>NUCLEOTIDE SEQUENCE [LARGE SCALE GENOMIC DNA]</scope>
</reference>
<evidence type="ECO:0000313" key="3">
    <source>
        <dbReference type="Proteomes" id="UP001054837"/>
    </source>
</evidence>
<gene>
    <name evidence="2" type="ORF">CDAR_310171</name>
</gene>